<accession>A0A0J1GW90</accession>
<feature type="transmembrane region" description="Helical" evidence="1">
    <location>
        <begin position="33"/>
        <end position="52"/>
    </location>
</feature>
<feature type="transmembrane region" description="Helical" evidence="1">
    <location>
        <begin position="291"/>
        <end position="311"/>
    </location>
</feature>
<feature type="transmembrane region" description="Helical" evidence="1">
    <location>
        <begin position="93"/>
        <end position="115"/>
    </location>
</feature>
<feature type="transmembrane region" description="Helical" evidence="1">
    <location>
        <begin position="245"/>
        <end position="265"/>
    </location>
</feature>
<feature type="transmembrane region" description="Helical" evidence="1">
    <location>
        <begin position="127"/>
        <end position="151"/>
    </location>
</feature>
<feature type="transmembrane region" description="Helical" evidence="1">
    <location>
        <begin position="7"/>
        <end position="27"/>
    </location>
</feature>
<reference evidence="2 3" key="1">
    <citation type="submission" date="2015-05" db="EMBL/GenBank/DDBJ databases">
        <title>Photobacterium galathea sp. nov.</title>
        <authorList>
            <person name="Machado H."/>
            <person name="Gram L."/>
        </authorList>
    </citation>
    <scope>NUCLEOTIDE SEQUENCE [LARGE SCALE GENOMIC DNA]</scope>
    <source>
        <strain evidence="2 3">CGMCC 1.12159</strain>
    </source>
</reference>
<dbReference type="AlphaFoldDB" id="A0A0J1GW90"/>
<dbReference type="Proteomes" id="UP000036097">
    <property type="component" value="Unassembled WGS sequence"/>
</dbReference>
<feature type="transmembrane region" description="Helical" evidence="1">
    <location>
        <begin position="360"/>
        <end position="387"/>
    </location>
</feature>
<keyword evidence="1" id="KW-0812">Transmembrane</keyword>
<feature type="transmembrane region" description="Helical" evidence="1">
    <location>
        <begin position="187"/>
        <end position="203"/>
    </location>
</feature>
<evidence type="ECO:0000313" key="2">
    <source>
        <dbReference type="EMBL" id="KLV03973.1"/>
    </source>
</evidence>
<evidence type="ECO:0008006" key="4">
    <source>
        <dbReference type="Google" id="ProtNLM"/>
    </source>
</evidence>
<keyword evidence="1" id="KW-0472">Membrane</keyword>
<feature type="transmembrane region" description="Helical" evidence="1">
    <location>
        <begin position="64"/>
        <end position="81"/>
    </location>
</feature>
<feature type="transmembrane region" description="Helical" evidence="1">
    <location>
        <begin position="210"/>
        <end position="239"/>
    </location>
</feature>
<comment type="caution">
    <text evidence="2">The sequence shown here is derived from an EMBL/GenBank/DDBJ whole genome shotgun (WGS) entry which is preliminary data.</text>
</comment>
<organism evidence="2 3">
    <name type="scientific">Photobacterium aquae</name>
    <dbReference type="NCBI Taxonomy" id="1195763"/>
    <lineage>
        <taxon>Bacteria</taxon>
        <taxon>Pseudomonadati</taxon>
        <taxon>Pseudomonadota</taxon>
        <taxon>Gammaproteobacteria</taxon>
        <taxon>Vibrionales</taxon>
        <taxon>Vibrionaceae</taxon>
        <taxon>Photobacterium</taxon>
    </lineage>
</organism>
<keyword evidence="1" id="KW-1133">Transmembrane helix</keyword>
<dbReference type="STRING" id="1195763.ABT56_17250"/>
<feature type="transmembrane region" description="Helical" evidence="1">
    <location>
        <begin position="331"/>
        <end position="353"/>
    </location>
</feature>
<evidence type="ECO:0000256" key="1">
    <source>
        <dbReference type="SAM" id="Phobius"/>
    </source>
</evidence>
<protein>
    <recommendedName>
        <fullName evidence="4">O-antigen polymerase</fullName>
    </recommendedName>
</protein>
<keyword evidence="3" id="KW-1185">Reference proteome</keyword>
<gene>
    <name evidence="2" type="ORF">ABT56_17250</name>
</gene>
<dbReference type="PATRIC" id="fig|1195763.3.peg.3679"/>
<name>A0A0J1GW90_9GAMM</name>
<evidence type="ECO:0000313" key="3">
    <source>
        <dbReference type="Proteomes" id="UP000036097"/>
    </source>
</evidence>
<proteinExistence type="predicted"/>
<sequence>MGGNFKLSIKSNCIYILTCIIIFFASWENINELRYYVVIPILLLTWVLYFAYNGYKVNRLFIEKYTYSIIIITTIAMPSLFNIYPHKDNIDYSYISFTIATAVKIFMILSIMQFVKFDKKSICKLFEFLLLINVSFFIIQFSTVYLTGYYIDPLVPLTGEPQRYLSGFSIPIIGQIYRPTGFYEEPSTYAAFILCFIACKFYLDKKVDKLVIVSIISMLLTLSVAAIFYVTVLMFFLFVVKKKGYLSYLILILSPVFILALFYFAEARLNAIGDATDIRGNLFVFVFNQDLLEILFGNGILGVPSTLASFILDRNLWSIGVASINDNGIWLYLIIKFGIIGCFLFVMTCLKVMKTREDKLLFLILMTTKLSVLYFSFLFYLMIILLIKVGGFKYERA</sequence>
<dbReference type="EMBL" id="LDOT01000024">
    <property type="protein sequence ID" value="KLV03973.1"/>
    <property type="molecule type" value="Genomic_DNA"/>
</dbReference>